<dbReference type="GeneID" id="94430817"/>
<dbReference type="AlphaFoldDB" id="A0A2C6KQ27"/>
<dbReference type="Proteomes" id="UP000221165">
    <property type="component" value="Unassembled WGS sequence"/>
</dbReference>
<evidence type="ECO:0000313" key="2">
    <source>
        <dbReference type="Proteomes" id="UP000221165"/>
    </source>
</evidence>
<dbReference type="EMBL" id="MIGC01003937">
    <property type="protein sequence ID" value="PHJ18718.1"/>
    <property type="molecule type" value="Genomic_DNA"/>
</dbReference>
<proteinExistence type="predicted"/>
<reference evidence="1 2" key="1">
    <citation type="journal article" date="2017" name="Int. J. Parasitol.">
        <title>The genome of the protozoan parasite Cystoisospora suis and a reverse vaccinology approach to identify vaccine candidates.</title>
        <authorList>
            <person name="Palmieri N."/>
            <person name="Shrestha A."/>
            <person name="Ruttkowski B."/>
            <person name="Beck T."/>
            <person name="Vogl C."/>
            <person name="Tomley F."/>
            <person name="Blake D.P."/>
            <person name="Joachim A."/>
        </authorList>
    </citation>
    <scope>NUCLEOTIDE SEQUENCE [LARGE SCALE GENOMIC DNA]</scope>
    <source>
        <strain evidence="1 2">Wien I</strain>
    </source>
</reference>
<accession>A0A2C6KQ27</accession>
<name>A0A2C6KQ27_9APIC</name>
<comment type="caution">
    <text evidence="1">The sequence shown here is derived from an EMBL/GenBank/DDBJ whole genome shotgun (WGS) entry which is preliminary data.</text>
</comment>
<evidence type="ECO:0000313" key="1">
    <source>
        <dbReference type="EMBL" id="PHJ18718.1"/>
    </source>
</evidence>
<protein>
    <submittedName>
        <fullName evidence="1">Uncharacterized protein</fullName>
    </submittedName>
</protein>
<dbReference type="RefSeq" id="XP_067920424.1">
    <property type="nucleotide sequence ID" value="XM_068067606.1"/>
</dbReference>
<sequence>MCVLLGNENAVRSQLNHFKHHHCTALDLYESLRPLLIMVHVYA</sequence>
<organism evidence="1 2">
    <name type="scientific">Cystoisospora suis</name>
    <dbReference type="NCBI Taxonomy" id="483139"/>
    <lineage>
        <taxon>Eukaryota</taxon>
        <taxon>Sar</taxon>
        <taxon>Alveolata</taxon>
        <taxon>Apicomplexa</taxon>
        <taxon>Conoidasida</taxon>
        <taxon>Coccidia</taxon>
        <taxon>Eucoccidiorida</taxon>
        <taxon>Eimeriorina</taxon>
        <taxon>Sarcocystidae</taxon>
        <taxon>Cystoisospora</taxon>
    </lineage>
</organism>
<feature type="non-terminal residue" evidence="1">
    <location>
        <position position="43"/>
    </location>
</feature>
<dbReference type="VEuPathDB" id="ToxoDB:CSUI_007461"/>
<gene>
    <name evidence="1" type="ORF">CSUI_007461</name>
</gene>
<keyword evidence="2" id="KW-1185">Reference proteome</keyword>